<dbReference type="RefSeq" id="WP_011975364.1">
    <property type="nucleotide sequence ID" value="NC_009636.1"/>
</dbReference>
<name>A6U8R6_SINMW</name>
<dbReference type="KEGG" id="smd:Smed_1196"/>
<dbReference type="AlphaFoldDB" id="A6U8R6"/>
<evidence type="ECO:0000313" key="1">
    <source>
        <dbReference type="EMBL" id="ABR60046.1"/>
    </source>
</evidence>
<dbReference type="eggNOG" id="ENOG5030V06">
    <property type="taxonomic scope" value="Bacteria"/>
</dbReference>
<dbReference type="HOGENOM" id="CLU_1224077_0_0_5"/>
<dbReference type="PATRIC" id="fig|366394.8.peg.4328"/>
<dbReference type="Proteomes" id="UP000001108">
    <property type="component" value="Chromosome"/>
</dbReference>
<accession>A6U8R6</accession>
<sequence>MDIATISNWLLTHGFSTIGSRAFEAAYAGHNVRVALHANGGCVSAHKNSRRRVIATFRLGQLWMDGHGMLRGAGLDHFFAERMRAGNPAPRWFPEGFRRVVYRNAARAAIPADELPKAERAKRWASDNGFTMVGPRTFQADYADSIVEFHVGTTEVITHMVTGRHRELLMRKPMRSIRFDSTGMIRGAGLDTRFVEEMKIGGEPPIWFNARFIKALESGRARPSMR</sequence>
<protein>
    <submittedName>
        <fullName evidence="1">Uncharacterized protein</fullName>
    </submittedName>
</protein>
<reference evidence="1 2" key="2">
    <citation type="journal article" date="2010" name="Stand. Genomic Sci.">
        <title>Complete genome sequence of the Medicago microsymbiont Ensifer (Sinorhizobium) medicae strain WSM419.</title>
        <authorList>
            <person name="Reeve W."/>
            <person name="Chain P."/>
            <person name="O'Hara G."/>
            <person name="Ardley J."/>
            <person name="Nandesena K."/>
            <person name="Brau L."/>
            <person name="Tiwari R."/>
            <person name="Malfatti S."/>
            <person name="Kiss H."/>
            <person name="Lapidus A."/>
            <person name="Copeland A."/>
            <person name="Nolan M."/>
            <person name="Land M."/>
            <person name="Hauser L."/>
            <person name="Chang Y.J."/>
            <person name="Ivanova N."/>
            <person name="Mavromatis K."/>
            <person name="Markowitz V."/>
            <person name="Kyrpides N."/>
            <person name="Gollagher M."/>
            <person name="Yates R."/>
            <person name="Dilworth M."/>
            <person name="Howieson J."/>
        </authorList>
    </citation>
    <scope>NUCLEOTIDE SEQUENCE [LARGE SCALE GENOMIC DNA]</scope>
    <source>
        <strain evidence="1 2">WSM419</strain>
    </source>
</reference>
<dbReference type="EMBL" id="CP000738">
    <property type="protein sequence ID" value="ABR60046.1"/>
    <property type="molecule type" value="Genomic_DNA"/>
</dbReference>
<gene>
    <name evidence="1" type="ordered locus">Smed_1196</name>
</gene>
<organism evidence="1 2">
    <name type="scientific">Sinorhizobium medicae (strain WSM419)</name>
    <name type="common">Ensifer medicae</name>
    <dbReference type="NCBI Taxonomy" id="366394"/>
    <lineage>
        <taxon>Bacteria</taxon>
        <taxon>Pseudomonadati</taxon>
        <taxon>Pseudomonadota</taxon>
        <taxon>Alphaproteobacteria</taxon>
        <taxon>Hyphomicrobiales</taxon>
        <taxon>Rhizobiaceae</taxon>
        <taxon>Sinorhizobium/Ensifer group</taxon>
        <taxon>Sinorhizobium</taxon>
    </lineage>
</organism>
<evidence type="ECO:0000313" key="2">
    <source>
        <dbReference type="Proteomes" id="UP000001108"/>
    </source>
</evidence>
<reference evidence="2" key="1">
    <citation type="submission" date="2007-06" db="EMBL/GenBank/DDBJ databases">
        <title>Complete sequence of Sinorhizobium medicae WSM419 chromosome.</title>
        <authorList>
            <consortium name="US DOE Joint Genome Institute"/>
            <person name="Copeland A."/>
            <person name="Lucas S."/>
            <person name="Lapidus A."/>
            <person name="Barry K."/>
            <person name="Glavina del Rio T."/>
            <person name="Dalin E."/>
            <person name="Tice H."/>
            <person name="Pitluck S."/>
            <person name="Chain P."/>
            <person name="Malfatti S."/>
            <person name="Shin M."/>
            <person name="Vergez L."/>
            <person name="Schmutz J."/>
            <person name="Larimer F."/>
            <person name="Land M."/>
            <person name="Hauser L."/>
            <person name="Kyrpides N."/>
            <person name="Mikhailova N."/>
            <person name="Reeve W.G."/>
            <person name="Richardson P."/>
        </authorList>
    </citation>
    <scope>NUCLEOTIDE SEQUENCE [LARGE SCALE GENOMIC DNA]</scope>
    <source>
        <strain evidence="2">WSM419</strain>
    </source>
</reference>
<dbReference type="OrthoDB" id="8420560at2"/>
<proteinExistence type="predicted"/>